<dbReference type="KEGG" id="proo:MJB10_25255"/>
<evidence type="ECO:0000313" key="1">
    <source>
        <dbReference type="EMBL" id="WNR44330.1"/>
    </source>
</evidence>
<dbReference type="Proteomes" id="UP001304650">
    <property type="component" value="Chromosome"/>
</dbReference>
<keyword evidence="2" id="KW-1185">Reference proteome</keyword>
<sequence>MMPSPRTTYNAISLSYVQVISLDRVIAFIEINGCKAVSDA</sequence>
<proteinExistence type="predicted"/>
<reference evidence="1" key="1">
    <citation type="submission" date="2022-02" db="EMBL/GenBank/DDBJ databases">
        <title>Paenibacillus sp. MBLB1832 Whole Genome Shotgun Sequencing.</title>
        <authorList>
            <person name="Hwang C.Y."/>
            <person name="Cho E.-S."/>
            <person name="Seo M.-J."/>
        </authorList>
    </citation>
    <scope>NUCLEOTIDE SEQUENCE</scope>
    <source>
        <strain evidence="1">MBLB1832</strain>
    </source>
</reference>
<accession>A0AA96RK03</accession>
<dbReference type="RefSeq" id="WP_314799853.1">
    <property type="nucleotide sequence ID" value="NZ_CP130319.1"/>
</dbReference>
<dbReference type="EMBL" id="CP130319">
    <property type="protein sequence ID" value="WNR44330.1"/>
    <property type="molecule type" value="Genomic_DNA"/>
</dbReference>
<gene>
    <name evidence="1" type="ORF">MJB10_25255</name>
</gene>
<dbReference type="AlphaFoldDB" id="A0AA96RK03"/>
<organism evidence="1 2">
    <name type="scientific">Paenibacillus roseopurpureus</name>
    <dbReference type="NCBI Taxonomy" id="2918901"/>
    <lineage>
        <taxon>Bacteria</taxon>
        <taxon>Bacillati</taxon>
        <taxon>Bacillota</taxon>
        <taxon>Bacilli</taxon>
        <taxon>Bacillales</taxon>
        <taxon>Paenibacillaceae</taxon>
        <taxon>Paenibacillus</taxon>
    </lineage>
</organism>
<protein>
    <submittedName>
        <fullName evidence="1">Uncharacterized protein</fullName>
    </submittedName>
</protein>
<evidence type="ECO:0000313" key="2">
    <source>
        <dbReference type="Proteomes" id="UP001304650"/>
    </source>
</evidence>
<name>A0AA96RK03_9BACL</name>